<keyword evidence="2" id="KW-1185">Reference proteome</keyword>
<evidence type="ECO:0000313" key="1">
    <source>
        <dbReference type="EMBL" id="CAG8460553.1"/>
    </source>
</evidence>
<name>A0ABM8VW12_GIGMA</name>
<dbReference type="Proteomes" id="UP000789901">
    <property type="component" value="Unassembled WGS sequence"/>
</dbReference>
<gene>
    <name evidence="1" type="ORF">GMARGA_LOCUS283</name>
</gene>
<protein>
    <submittedName>
        <fullName evidence="1">28158_t:CDS:1</fullName>
    </submittedName>
</protein>
<reference evidence="1 2" key="1">
    <citation type="submission" date="2021-06" db="EMBL/GenBank/DDBJ databases">
        <authorList>
            <person name="Kallberg Y."/>
            <person name="Tangrot J."/>
            <person name="Rosling A."/>
        </authorList>
    </citation>
    <scope>NUCLEOTIDE SEQUENCE [LARGE SCALE GENOMIC DNA]</scope>
    <source>
        <strain evidence="1 2">120-4 pot B 10/14</strain>
    </source>
</reference>
<dbReference type="EMBL" id="CAJVQB010000042">
    <property type="protein sequence ID" value="CAG8460553.1"/>
    <property type="molecule type" value="Genomic_DNA"/>
</dbReference>
<sequence length="54" mass="6229">MQKEDVHNLNLKFLFMIGEIPSELPQLNQVEEILIAQFERVINKAPALRNDAPL</sequence>
<comment type="caution">
    <text evidence="1">The sequence shown here is derived from an EMBL/GenBank/DDBJ whole genome shotgun (WGS) entry which is preliminary data.</text>
</comment>
<organism evidence="1 2">
    <name type="scientific">Gigaspora margarita</name>
    <dbReference type="NCBI Taxonomy" id="4874"/>
    <lineage>
        <taxon>Eukaryota</taxon>
        <taxon>Fungi</taxon>
        <taxon>Fungi incertae sedis</taxon>
        <taxon>Mucoromycota</taxon>
        <taxon>Glomeromycotina</taxon>
        <taxon>Glomeromycetes</taxon>
        <taxon>Diversisporales</taxon>
        <taxon>Gigasporaceae</taxon>
        <taxon>Gigaspora</taxon>
    </lineage>
</organism>
<evidence type="ECO:0000313" key="2">
    <source>
        <dbReference type="Proteomes" id="UP000789901"/>
    </source>
</evidence>
<proteinExistence type="predicted"/>
<accession>A0ABM8VW12</accession>